<proteinExistence type="predicted"/>
<keyword evidence="1" id="KW-0812">Transmembrane</keyword>
<dbReference type="STRING" id="1221500.ABE65_019330"/>
<feature type="transmembrane region" description="Helical" evidence="1">
    <location>
        <begin position="7"/>
        <end position="27"/>
    </location>
</feature>
<keyword evidence="1" id="KW-0472">Membrane</keyword>
<reference evidence="2 3" key="1">
    <citation type="submission" date="2016-04" db="EMBL/GenBank/DDBJ databases">
        <title>Complete genome sequence of Fictibacillus phosphorivorans G25-29, a strain toxic to nematodes.</title>
        <authorList>
            <person name="Zheng Z."/>
        </authorList>
    </citation>
    <scope>NUCLEOTIDE SEQUENCE [LARGE SCALE GENOMIC DNA]</scope>
    <source>
        <strain evidence="2 3">G25-29</strain>
    </source>
</reference>
<dbReference type="Proteomes" id="UP000076623">
    <property type="component" value="Chromosome"/>
</dbReference>
<keyword evidence="3" id="KW-1185">Reference proteome</keyword>
<evidence type="ECO:0008006" key="4">
    <source>
        <dbReference type="Google" id="ProtNLM"/>
    </source>
</evidence>
<protein>
    <recommendedName>
        <fullName evidence="4">DUF4367 domain-containing protein</fullName>
    </recommendedName>
</protein>
<dbReference type="EMBL" id="CP015378">
    <property type="protein sequence ID" value="ANC78834.1"/>
    <property type="molecule type" value="Genomic_DNA"/>
</dbReference>
<dbReference type="RefSeq" id="WP_066398599.1">
    <property type="nucleotide sequence ID" value="NZ_CP015378.1"/>
</dbReference>
<evidence type="ECO:0000313" key="3">
    <source>
        <dbReference type="Proteomes" id="UP000076623"/>
    </source>
</evidence>
<dbReference type="KEGG" id="fpn:ABE65_019330"/>
<sequence length="151" mass="17671">MKKKVSIPIVLLGISSILVIDVPFFHYPISTPKYLVNVDTKVNYVPFKDTKKYATIKRCGNDCSEVKYHYKKNNRYLSILVTDKLSASSDSIWDKSRMIGKTKFFYEKRKDEQLLAWIDKKHEKEIFITYKGNKKINRNELVKVANSLSIK</sequence>
<keyword evidence="1" id="KW-1133">Transmembrane helix</keyword>
<dbReference type="AlphaFoldDB" id="A0A160IQX6"/>
<name>A0A160IQX6_9BACL</name>
<evidence type="ECO:0000313" key="2">
    <source>
        <dbReference type="EMBL" id="ANC78834.1"/>
    </source>
</evidence>
<accession>A0A160IQX6</accession>
<organism evidence="2 3">
    <name type="scientific">Fictibacillus phosphorivorans</name>
    <dbReference type="NCBI Taxonomy" id="1221500"/>
    <lineage>
        <taxon>Bacteria</taxon>
        <taxon>Bacillati</taxon>
        <taxon>Bacillota</taxon>
        <taxon>Bacilli</taxon>
        <taxon>Bacillales</taxon>
        <taxon>Fictibacillaceae</taxon>
        <taxon>Fictibacillus</taxon>
    </lineage>
</organism>
<gene>
    <name evidence="2" type="ORF">ABE65_019330</name>
</gene>
<evidence type="ECO:0000256" key="1">
    <source>
        <dbReference type="SAM" id="Phobius"/>
    </source>
</evidence>